<dbReference type="Gene3D" id="1.50.10.10">
    <property type="match status" value="1"/>
</dbReference>
<reference evidence="5 6" key="1">
    <citation type="submission" date="2013-11" db="EMBL/GenBank/DDBJ databases">
        <title>Draft genome of the bovine lungworm Dictyocaulus viviparus.</title>
        <authorList>
            <person name="Mitreva M."/>
        </authorList>
    </citation>
    <scope>NUCLEOTIDE SEQUENCE [LARGE SCALE GENOMIC DNA]</scope>
    <source>
        <strain evidence="5 6">HannoverDv2000</strain>
    </source>
</reference>
<evidence type="ECO:0000313" key="6">
    <source>
        <dbReference type="Proteomes" id="UP000053766"/>
    </source>
</evidence>
<dbReference type="EMBL" id="KN716179">
    <property type="protein sequence ID" value="KJH51632.1"/>
    <property type="molecule type" value="Genomic_DNA"/>
</dbReference>
<dbReference type="GO" id="GO:0004555">
    <property type="term" value="F:alpha,alpha-trehalase activity"/>
    <property type="evidence" value="ECO:0007669"/>
    <property type="project" value="UniProtKB-EC"/>
</dbReference>
<evidence type="ECO:0000256" key="4">
    <source>
        <dbReference type="ARBA" id="ARBA00030473"/>
    </source>
</evidence>
<dbReference type="Proteomes" id="UP000053766">
    <property type="component" value="Unassembled WGS sequence"/>
</dbReference>
<dbReference type="PANTHER" id="PTHR23403">
    <property type="entry name" value="TREHALASE"/>
    <property type="match status" value="1"/>
</dbReference>
<accession>A0A0D8Y605</accession>
<dbReference type="InterPro" id="IPR012341">
    <property type="entry name" value="6hp_glycosidase-like_sf"/>
</dbReference>
<dbReference type="EC" id="3.2.1.28" evidence="2"/>
<dbReference type="OrthoDB" id="3542292at2759"/>
<organism evidence="5 6">
    <name type="scientific">Dictyocaulus viviparus</name>
    <name type="common">Bovine lungworm</name>
    <dbReference type="NCBI Taxonomy" id="29172"/>
    <lineage>
        <taxon>Eukaryota</taxon>
        <taxon>Metazoa</taxon>
        <taxon>Ecdysozoa</taxon>
        <taxon>Nematoda</taxon>
        <taxon>Chromadorea</taxon>
        <taxon>Rhabditida</taxon>
        <taxon>Rhabditina</taxon>
        <taxon>Rhabditomorpha</taxon>
        <taxon>Strongyloidea</taxon>
        <taxon>Metastrongylidae</taxon>
        <taxon>Dictyocaulus</taxon>
    </lineage>
</organism>
<dbReference type="InterPro" id="IPR001661">
    <property type="entry name" value="Glyco_hydro_37"/>
</dbReference>
<dbReference type="PANTHER" id="PTHR23403:SF12">
    <property type="entry name" value="TREHALASE"/>
    <property type="match status" value="1"/>
</dbReference>
<dbReference type="GO" id="GO:0005993">
    <property type="term" value="P:trehalose catabolic process"/>
    <property type="evidence" value="ECO:0007669"/>
    <property type="project" value="TreeGrafter"/>
</dbReference>
<evidence type="ECO:0000256" key="3">
    <source>
        <dbReference type="ARBA" id="ARBA00019905"/>
    </source>
</evidence>
<keyword evidence="6" id="KW-1185">Reference proteome</keyword>
<reference evidence="6" key="2">
    <citation type="journal article" date="2016" name="Sci. Rep.">
        <title>Dictyocaulus viviparus genome, variome and transcriptome elucidate lungworm biology and support future intervention.</title>
        <authorList>
            <person name="McNulty S.N."/>
            <person name="Strube C."/>
            <person name="Rosa B.A."/>
            <person name="Martin J.C."/>
            <person name="Tyagi R."/>
            <person name="Choi Y.J."/>
            <person name="Wang Q."/>
            <person name="Hallsworth Pepin K."/>
            <person name="Zhang X."/>
            <person name="Ozersky P."/>
            <person name="Wilson R.K."/>
            <person name="Sternberg P.W."/>
            <person name="Gasser R.B."/>
            <person name="Mitreva M."/>
        </authorList>
    </citation>
    <scope>NUCLEOTIDE SEQUENCE [LARGE SCALE GENOMIC DNA]</scope>
    <source>
        <strain evidence="6">HannoverDv2000</strain>
    </source>
</reference>
<evidence type="ECO:0000256" key="1">
    <source>
        <dbReference type="ARBA" id="ARBA00005615"/>
    </source>
</evidence>
<gene>
    <name evidence="5" type="ORF">DICVIV_02168</name>
</gene>
<dbReference type="SUPFAM" id="SSF48208">
    <property type="entry name" value="Six-hairpin glycosidases"/>
    <property type="match status" value="1"/>
</dbReference>
<evidence type="ECO:0000313" key="5">
    <source>
        <dbReference type="EMBL" id="KJH51632.1"/>
    </source>
</evidence>
<protein>
    <recommendedName>
        <fullName evidence="3">Trehalase</fullName>
        <ecNumber evidence="2">3.2.1.28</ecNumber>
    </recommendedName>
    <alternativeName>
        <fullName evidence="4">Alpha,alpha-trehalase</fullName>
    </alternativeName>
</protein>
<dbReference type="STRING" id="29172.A0A0D8Y605"/>
<dbReference type="InterPro" id="IPR008928">
    <property type="entry name" value="6-hairpin_glycosidase_sf"/>
</dbReference>
<proteinExistence type="inferred from homology"/>
<evidence type="ECO:0000256" key="2">
    <source>
        <dbReference type="ARBA" id="ARBA00012757"/>
    </source>
</evidence>
<dbReference type="AlphaFoldDB" id="A0A0D8Y605"/>
<sequence length="186" mass="21520">MASSWLAVTYQSFIRTHAMFEKYNVTTLTEDISAGSGGEYEVQTGFGWTNGVILDLLDKYGGKMKTSDLFHNFLPTTRATDYLRFFFVTNNMSLSSKEYMRSYNVSSMRLYQPTLIQICYRKNDNNEYDTEESESMQCKNEKEFKCDSCENVFSMLAVFDFSFLSVLDIRKECAYHLSSSLLNVMI</sequence>
<comment type="similarity">
    <text evidence="1">Belongs to the glycosyl hydrolase 37 family.</text>
</comment>
<dbReference type="Pfam" id="PF01204">
    <property type="entry name" value="Trehalase"/>
    <property type="match status" value="1"/>
</dbReference>
<name>A0A0D8Y605_DICVI</name>